<evidence type="ECO:0000313" key="3">
    <source>
        <dbReference type="EMBL" id="ANZ37696.1"/>
    </source>
</evidence>
<dbReference type="Proteomes" id="UP000093053">
    <property type="component" value="Chromosome"/>
</dbReference>
<dbReference type="OrthoDB" id="3687320at2"/>
<dbReference type="KEGG" id="led:BBK82_18180"/>
<sequence>MNQPPPHGWHRQPPQGPYPPQQQGWQGHPPQPGWGPPPPPEKSKAPVIITLSVVALLVLGGGITAAVLYFGAHEDGGSSKRSDQLPAACSNVSEAALKKARTTNPNKRSSSETDLGRGKRTICSWNQTKGVDGEGLRNTDVYVTQDAEEEDNAYQQAVQMAMANTQGTPQQKPLEGLGDEATAVLMDGTSAFTDISIIVRKGDHVVEVDHTGWDVGVFSPKRADTAEFEAAARGIAEAMVSKL</sequence>
<name>A0A1B2HIZ7_9PSEU</name>
<keyword evidence="2" id="KW-1133">Transmembrane helix</keyword>
<organism evidence="3 4">
    <name type="scientific">Lentzea guizhouensis</name>
    <dbReference type="NCBI Taxonomy" id="1586287"/>
    <lineage>
        <taxon>Bacteria</taxon>
        <taxon>Bacillati</taxon>
        <taxon>Actinomycetota</taxon>
        <taxon>Actinomycetes</taxon>
        <taxon>Pseudonocardiales</taxon>
        <taxon>Pseudonocardiaceae</taxon>
        <taxon>Lentzea</taxon>
    </lineage>
</organism>
<keyword evidence="2" id="KW-0812">Transmembrane</keyword>
<dbReference type="AlphaFoldDB" id="A0A1B2HIZ7"/>
<feature type="compositionally biased region" description="Pro residues" evidence="1">
    <location>
        <begin position="29"/>
        <end position="40"/>
    </location>
</feature>
<evidence type="ECO:0000256" key="2">
    <source>
        <dbReference type="SAM" id="Phobius"/>
    </source>
</evidence>
<evidence type="ECO:0000313" key="4">
    <source>
        <dbReference type="Proteomes" id="UP000093053"/>
    </source>
</evidence>
<reference evidence="3 4" key="1">
    <citation type="submission" date="2016-07" db="EMBL/GenBank/DDBJ databases">
        <title>Complete genome sequence of the Lentzea guizhouensis DHS C013.</title>
        <authorList>
            <person name="Cao C."/>
        </authorList>
    </citation>
    <scope>NUCLEOTIDE SEQUENCE [LARGE SCALE GENOMIC DNA]</scope>
    <source>
        <strain evidence="3 4">DHS C013</strain>
    </source>
</reference>
<dbReference type="RefSeq" id="WP_065916060.1">
    <property type="nucleotide sequence ID" value="NZ_CP016793.1"/>
</dbReference>
<feature type="transmembrane region" description="Helical" evidence="2">
    <location>
        <begin position="47"/>
        <end position="72"/>
    </location>
</feature>
<keyword evidence="2" id="KW-0472">Membrane</keyword>
<feature type="region of interest" description="Disordered" evidence="1">
    <location>
        <begin position="97"/>
        <end position="119"/>
    </location>
</feature>
<dbReference type="EMBL" id="CP016793">
    <property type="protein sequence ID" value="ANZ37696.1"/>
    <property type="molecule type" value="Genomic_DNA"/>
</dbReference>
<proteinExistence type="predicted"/>
<feature type="region of interest" description="Disordered" evidence="1">
    <location>
        <begin position="1"/>
        <end position="42"/>
    </location>
</feature>
<protein>
    <recommendedName>
        <fullName evidence="5">DUF3558 domain-containing protein</fullName>
    </recommendedName>
</protein>
<accession>A0A1B2HIZ7</accession>
<evidence type="ECO:0008006" key="5">
    <source>
        <dbReference type="Google" id="ProtNLM"/>
    </source>
</evidence>
<keyword evidence="4" id="KW-1185">Reference proteome</keyword>
<gene>
    <name evidence="3" type="ORF">BBK82_18180</name>
</gene>
<evidence type="ECO:0000256" key="1">
    <source>
        <dbReference type="SAM" id="MobiDB-lite"/>
    </source>
</evidence>